<reference evidence="1 2" key="1">
    <citation type="submission" date="2022-10" db="EMBL/GenBank/DDBJ databases">
        <title>The complete genomes of actinobacterial strains from the NBC collection.</title>
        <authorList>
            <person name="Joergensen T.S."/>
            <person name="Alvarez Arevalo M."/>
            <person name="Sterndorff E.B."/>
            <person name="Faurdal D."/>
            <person name="Vuksanovic O."/>
            <person name="Mourched A.-S."/>
            <person name="Charusanti P."/>
            <person name="Shaw S."/>
            <person name="Blin K."/>
            <person name="Weber T."/>
        </authorList>
    </citation>
    <scope>NUCLEOTIDE SEQUENCE [LARGE SCALE GENOMIC DNA]</scope>
    <source>
        <strain evidence="1 2">NBC_00319</strain>
    </source>
</reference>
<gene>
    <name evidence="1" type="ORF">OG579_08540</name>
</gene>
<dbReference type="KEGG" id="whr:OG579_08540"/>
<dbReference type="Pfam" id="PF11829">
    <property type="entry name" value="DUF3349"/>
    <property type="match status" value="1"/>
</dbReference>
<name>A0AAU4K6P9_9NOCA</name>
<evidence type="ECO:0000313" key="1">
    <source>
        <dbReference type="EMBL" id="WUM21800.1"/>
    </source>
</evidence>
<keyword evidence="2" id="KW-1185">Reference proteome</keyword>
<sequence>MDRPQLMRSIMNWLRAGYPHGVPQQDYVPLMALLRRQLTDDEVHEIADLLVAEVDSDPTHEPISRVDVGVLITKVTDEMPSDADVERVRALLAKTGWQFDTDQSGENPGPS</sequence>
<dbReference type="Gene3D" id="6.10.140.2080">
    <property type="match status" value="1"/>
</dbReference>
<dbReference type="Proteomes" id="UP001432128">
    <property type="component" value="Chromosome"/>
</dbReference>
<dbReference type="InterPro" id="IPR021784">
    <property type="entry name" value="DUF3349"/>
</dbReference>
<dbReference type="Gene3D" id="1.10.10.2390">
    <property type="match status" value="1"/>
</dbReference>
<accession>A0AAU4K6P9</accession>
<organism evidence="1 2">
    <name type="scientific">Williamsia herbipolensis</name>
    <dbReference type="NCBI Taxonomy" id="1603258"/>
    <lineage>
        <taxon>Bacteria</taxon>
        <taxon>Bacillati</taxon>
        <taxon>Actinomycetota</taxon>
        <taxon>Actinomycetes</taxon>
        <taxon>Mycobacteriales</taxon>
        <taxon>Nocardiaceae</taxon>
        <taxon>Williamsia</taxon>
    </lineage>
</organism>
<dbReference type="RefSeq" id="WP_328858784.1">
    <property type="nucleotide sequence ID" value="NZ_CP108021.1"/>
</dbReference>
<dbReference type="EMBL" id="CP108021">
    <property type="protein sequence ID" value="WUM21800.1"/>
    <property type="molecule type" value="Genomic_DNA"/>
</dbReference>
<proteinExistence type="predicted"/>
<protein>
    <submittedName>
        <fullName evidence="1">DUF3349 domain-containing protein</fullName>
    </submittedName>
</protein>
<dbReference type="AlphaFoldDB" id="A0AAU4K6P9"/>
<evidence type="ECO:0000313" key="2">
    <source>
        <dbReference type="Proteomes" id="UP001432128"/>
    </source>
</evidence>